<feature type="transmembrane region" description="Helical" evidence="1">
    <location>
        <begin position="72"/>
        <end position="94"/>
    </location>
</feature>
<sequence>MGGIAEDGVDRNRSSDGSVDGVRALVQRAAISHPVTTRVLLLEVALFAGAVAIALAESAVPGTYPLVDFVSGMGFVTTFVVAAGSVVAAAGLGLQRLRNAVLTAS</sequence>
<protein>
    <submittedName>
        <fullName evidence="2">Uncharacterized protein</fullName>
    </submittedName>
</protein>
<reference evidence="2 3" key="1">
    <citation type="journal article" date="2019" name="Int. J. Syst. Evol. Microbiol.">
        <title>The Global Catalogue of Microorganisms (GCM) 10K type strain sequencing project: providing services to taxonomists for standard genome sequencing and annotation.</title>
        <authorList>
            <consortium name="The Broad Institute Genomics Platform"/>
            <consortium name="The Broad Institute Genome Sequencing Center for Infectious Disease"/>
            <person name="Wu L."/>
            <person name="Ma J."/>
        </authorList>
    </citation>
    <scope>NUCLEOTIDE SEQUENCE [LARGE SCALE GENOMIC DNA]</scope>
    <source>
        <strain evidence="2 3">NBRC 111368</strain>
    </source>
</reference>
<dbReference type="Proteomes" id="UP001596328">
    <property type="component" value="Unassembled WGS sequence"/>
</dbReference>
<name>A0ABD5S2Y4_9EURY</name>
<proteinExistence type="predicted"/>
<keyword evidence="3" id="KW-1185">Reference proteome</keyword>
<keyword evidence="1" id="KW-0472">Membrane</keyword>
<gene>
    <name evidence="2" type="ORF">ACFQE1_16385</name>
</gene>
<dbReference type="EMBL" id="JBHSWU010000776">
    <property type="protein sequence ID" value="MFC6725914.1"/>
    <property type="molecule type" value="Genomic_DNA"/>
</dbReference>
<evidence type="ECO:0000313" key="3">
    <source>
        <dbReference type="Proteomes" id="UP001596328"/>
    </source>
</evidence>
<accession>A0ABD5S2Y4</accession>
<dbReference type="AlphaFoldDB" id="A0ABD5S2Y4"/>
<feature type="transmembrane region" description="Helical" evidence="1">
    <location>
        <begin position="39"/>
        <end position="60"/>
    </location>
</feature>
<comment type="caution">
    <text evidence="2">The sequence shown here is derived from an EMBL/GenBank/DDBJ whole genome shotgun (WGS) entry which is preliminary data.</text>
</comment>
<keyword evidence="1" id="KW-0812">Transmembrane</keyword>
<keyword evidence="1" id="KW-1133">Transmembrane helix</keyword>
<evidence type="ECO:0000313" key="2">
    <source>
        <dbReference type="EMBL" id="MFC6725914.1"/>
    </source>
</evidence>
<evidence type="ECO:0000256" key="1">
    <source>
        <dbReference type="SAM" id="Phobius"/>
    </source>
</evidence>
<organism evidence="2 3">
    <name type="scientific">Halobium palmae</name>
    <dbReference type="NCBI Taxonomy" id="1776492"/>
    <lineage>
        <taxon>Archaea</taxon>
        <taxon>Methanobacteriati</taxon>
        <taxon>Methanobacteriota</taxon>
        <taxon>Stenosarchaea group</taxon>
        <taxon>Halobacteria</taxon>
        <taxon>Halobacteriales</taxon>
        <taxon>Haloferacaceae</taxon>
        <taxon>Halobium</taxon>
    </lineage>
</organism>